<evidence type="ECO:0000313" key="1">
    <source>
        <dbReference type="EMBL" id="KAF2883117.1"/>
    </source>
</evidence>
<name>A0A8K0CFD6_IGNLU</name>
<dbReference type="OrthoDB" id="6767816at2759"/>
<dbReference type="EMBL" id="VTPC01090558">
    <property type="protein sequence ID" value="KAF2883117.1"/>
    <property type="molecule type" value="Genomic_DNA"/>
</dbReference>
<gene>
    <name evidence="1" type="ORF">ILUMI_23058</name>
</gene>
<accession>A0A8K0CFD6</accession>
<proteinExistence type="predicted"/>
<evidence type="ECO:0000313" key="2">
    <source>
        <dbReference type="Proteomes" id="UP000801492"/>
    </source>
</evidence>
<protein>
    <submittedName>
        <fullName evidence="1">Uncharacterized protein</fullName>
    </submittedName>
</protein>
<dbReference type="AlphaFoldDB" id="A0A8K0CFD6"/>
<organism evidence="1 2">
    <name type="scientific">Ignelater luminosus</name>
    <name type="common">Cucubano</name>
    <name type="synonym">Pyrophorus luminosus</name>
    <dbReference type="NCBI Taxonomy" id="2038154"/>
    <lineage>
        <taxon>Eukaryota</taxon>
        <taxon>Metazoa</taxon>
        <taxon>Ecdysozoa</taxon>
        <taxon>Arthropoda</taxon>
        <taxon>Hexapoda</taxon>
        <taxon>Insecta</taxon>
        <taxon>Pterygota</taxon>
        <taxon>Neoptera</taxon>
        <taxon>Endopterygota</taxon>
        <taxon>Coleoptera</taxon>
        <taxon>Polyphaga</taxon>
        <taxon>Elateriformia</taxon>
        <taxon>Elateroidea</taxon>
        <taxon>Elateridae</taxon>
        <taxon>Agrypninae</taxon>
        <taxon>Pyrophorini</taxon>
        <taxon>Ignelater</taxon>
    </lineage>
</organism>
<comment type="caution">
    <text evidence="1">The sequence shown here is derived from an EMBL/GenBank/DDBJ whole genome shotgun (WGS) entry which is preliminary data.</text>
</comment>
<sequence length="183" mass="21029">MTKQLLLYCSKCPKKVRKKIQPLNFKLVPTKRMNALASKAGSSTSSTPLRIMSDDVSFEDSSFISSRAETINILDRFVDKMPEGSKEQLDSLLARSFYSGRVSFNLIENEFFKQWMRVLRPSYTPPSRKQLSTKMLDKEYSIVEALTKAEIELAESMTLISQSIFHKYGPRQLQKLGKIKYLL</sequence>
<dbReference type="SUPFAM" id="SSF140996">
    <property type="entry name" value="Hermes dimerisation domain"/>
    <property type="match status" value="1"/>
</dbReference>
<reference evidence="1" key="1">
    <citation type="submission" date="2019-08" db="EMBL/GenBank/DDBJ databases">
        <title>The genome of the North American firefly Photinus pyralis.</title>
        <authorList>
            <consortium name="Photinus pyralis genome working group"/>
            <person name="Fallon T.R."/>
            <person name="Sander Lower S.E."/>
            <person name="Weng J.-K."/>
        </authorList>
    </citation>
    <scope>NUCLEOTIDE SEQUENCE</scope>
    <source>
        <strain evidence="1">TRF0915ILg1</strain>
        <tissue evidence="1">Whole body</tissue>
    </source>
</reference>
<dbReference type="Proteomes" id="UP000801492">
    <property type="component" value="Unassembled WGS sequence"/>
</dbReference>
<keyword evidence="2" id="KW-1185">Reference proteome</keyword>